<keyword evidence="5 16" id="KW-0347">Helicase</keyword>
<dbReference type="Proteomes" id="UP000324176">
    <property type="component" value="Unassembled WGS sequence"/>
</dbReference>
<dbReference type="Gene3D" id="3.40.50.300">
    <property type="entry name" value="P-loop containing nucleotide triphosphate hydrolases"/>
    <property type="match status" value="2"/>
</dbReference>
<dbReference type="GO" id="GO:0046872">
    <property type="term" value="F:metal ion binding"/>
    <property type="evidence" value="ECO:0007669"/>
    <property type="project" value="UniProtKB-KW"/>
</dbReference>
<dbReference type="PANTHER" id="PTHR13710">
    <property type="entry name" value="DNA HELICASE RECQ FAMILY MEMBER"/>
    <property type="match status" value="1"/>
</dbReference>
<feature type="domain" description="Helicase C-terminal" evidence="14">
    <location>
        <begin position="232"/>
        <end position="382"/>
    </location>
</feature>
<dbReference type="GO" id="GO:0009378">
    <property type="term" value="F:four-way junction helicase activity"/>
    <property type="evidence" value="ECO:0007669"/>
    <property type="project" value="TreeGrafter"/>
</dbReference>
<dbReference type="InterPro" id="IPR032284">
    <property type="entry name" value="RecQ_Zn-bd"/>
</dbReference>
<dbReference type="NCBIfam" id="TIGR00614">
    <property type="entry name" value="recQ_fam"/>
    <property type="match status" value="1"/>
</dbReference>
<dbReference type="EC" id="5.6.2.4" evidence="10"/>
<dbReference type="AlphaFoldDB" id="A0A0F7KEU0"/>
<dbReference type="Pfam" id="PF00271">
    <property type="entry name" value="Helicase_C"/>
    <property type="match status" value="1"/>
</dbReference>
<evidence type="ECO:0000256" key="8">
    <source>
        <dbReference type="ARBA" id="ARBA00023235"/>
    </source>
</evidence>
<dbReference type="GO" id="GO:0003677">
    <property type="term" value="F:DNA binding"/>
    <property type="evidence" value="ECO:0007669"/>
    <property type="project" value="UniProtKB-KW"/>
</dbReference>
<organism evidence="15 17">
    <name type="scientific">Nitrosomonas communis</name>
    <dbReference type="NCBI Taxonomy" id="44574"/>
    <lineage>
        <taxon>Bacteria</taxon>
        <taxon>Pseudomonadati</taxon>
        <taxon>Pseudomonadota</taxon>
        <taxon>Betaproteobacteria</taxon>
        <taxon>Nitrosomonadales</taxon>
        <taxon>Nitrosomonadaceae</taxon>
        <taxon>Nitrosomonas</taxon>
    </lineage>
</organism>
<feature type="domain" description="Helicase ATP-binding" evidence="13">
    <location>
        <begin position="37"/>
        <end position="205"/>
    </location>
</feature>
<evidence type="ECO:0000256" key="11">
    <source>
        <dbReference type="ARBA" id="ARBA00044535"/>
    </source>
</evidence>
<dbReference type="InterPro" id="IPR011545">
    <property type="entry name" value="DEAD/DEAH_box_helicase_dom"/>
</dbReference>
<evidence type="ECO:0000256" key="6">
    <source>
        <dbReference type="ARBA" id="ARBA00022840"/>
    </source>
</evidence>
<evidence type="ECO:0000256" key="5">
    <source>
        <dbReference type="ARBA" id="ARBA00022806"/>
    </source>
</evidence>
<dbReference type="PATRIC" id="fig|44574.3.peg.3881"/>
<dbReference type="GO" id="GO:0005737">
    <property type="term" value="C:cytoplasm"/>
    <property type="evidence" value="ECO:0007669"/>
    <property type="project" value="TreeGrafter"/>
</dbReference>
<reference evidence="17" key="1">
    <citation type="submission" date="2015-05" db="EMBL/GenBank/DDBJ databases">
        <title>Draft genome of Nitrosomonas communis strain Nm2.</title>
        <authorList>
            <person name="Kozlowski J.A."/>
            <person name="Kits K.D."/>
            <person name="Stein L.Y."/>
        </authorList>
    </citation>
    <scope>NUCLEOTIDE SEQUENCE [LARGE SCALE GENOMIC DNA]</scope>
    <source>
        <strain evidence="17">Nm2</strain>
    </source>
</reference>
<accession>A0A0F7KEU0</accession>
<dbReference type="Pfam" id="PF16124">
    <property type="entry name" value="RecQ_Zn_bind"/>
    <property type="match status" value="1"/>
</dbReference>
<dbReference type="GO" id="GO:0016787">
    <property type="term" value="F:hydrolase activity"/>
    <property type="evidence" value="ECO:0007669"/>
    <property type="project" value="UniProtKB-KW"/>
</dbReference>
<dbReference type="GO" id="GO:0006310">
    <property type="term" value="P:DNA recombination"/>
    <property type="evidence" value="ECO:0007669"/>
    <property type="project" value="InterPro"/>
</dbReference>
<evidence type="ECO:0000256" key="4">
    <source>
        <dbReference type="ARBA" id="ARBA00022801"/>
    </source>
</evidence>
<evidence type="ECO:0000256" key="7">
    <source>
        <dbReference type="ARBA" id="ARBA00023125"/>
    </source>
</evidence>
<dbReference type="Pfam" id="PF00270">
    <property type="entry name" value="DEAD"/>
    <property type="match status" value="1"/>
</dbReference>
<evidence type="ECO:0000313" key="15">
    <source>
        <dbReference type="EMBL" id="AKH38975.1"/>
    </source>
</evidence>
<dbReference type="OrthoDB" id="9760034at2"/>
<dbReference type="SUPFAM" id="SSF52540">
    <property type="entry name" value="P-loop containing nucleoside triphosphate hydrolases"/>
    <property type="match status" value="1"/>
</dbReference>
<evidence type="ECO:0000256" key="3">
    <source>
        <dbReference type="ARBA" id="ARBA00022741"/>
    </source>
</evidence>
<dbReference type="GO" id="GO:0005524">
    <property type="term" value="F:ATP binding"/>
    <property type="evidence" value="ECO:0007669"/>
    <property type="project" value="UniProtKB-KW"/>
</dbReference>
<reference evidence="15 17" key="2">
    <citation type="journal article" date="2016" name="Genome Announc.">
        <title>Genome Sequence of Nitrosomonas communis Strain Nm2, a Mesophilic Ammonia-Oxidizing Bacterium Isolated from Mediterranean Soil.</title>
        <authorList>
            <person name="Kozlowski J.A."/>
            <person name="Kits K.D."/>
            <person name="Stein L.Y."/>
        </authorList>
    </citation>
    <scope>NUCLEOTIDE SEQUENCE [LARGE SCALE GENOMIC DNA]</scope>
    <source>
        <strain evidence="15 17">Nm2</strain>
    </source>
</reference>
<dbReference type="InterPro" id="IPR036388">
    <property type="entry name" value="WH-like_DNA-bd_sf"/>
</dbReference>
<dbReference type="SMART" id="SM00487">
    <property type="entry name" value="DEXDc"/>
    <property type="match status" value="1"/>
</dbReference>
<sequence>MSQRSGKRSNLTKTGLKRLLRNRFGLNEFRPGQEEVIQNVLRGIDTLAVMPTGAGKSLCYQLSSLALPGMTVVISPLIALMDDQAKKLESHGVDIAVLNSTKNRLDEMQALNEIAEEKNEIIFLTPERLQTPEVLKHLSNILIDILVIDEAHCISQWGHDFRPAFLEIPYVLKSLGNPPILALTATATEEVAQDICTQLGRPQMKVINASVYRPNLHFSVKQVSKESEKMEELERILQNVKGSIIIYTATVKAAEAVYGHLQQANYPVQIYHGRMRSEQRRQAQEQFMTLSNNIMVATNAFGLGIDKPDVRAVIHYQMPSSVEAYYQEAGRAGRDDQIAKCILLFNHNDRRIQNFFLAGQYITPSDIQQLWQTLVESATSIKTVSELAKYAKKLPSLIVRVVFKALRDEGFVKVERGKYVLLQKKLNDDDVVRIAENYNQRYENDRIKLEQLISYAFNARCRWLNIVEYFGETFNLANCGTCDNCMNPPIAVKESDAVTIPKLQSSLKKSKFELGQKVKVRKYGEGSITAIAGEIVTITFSDGVNRSFLSSSIKSY</sequence>
<dbReference type="Proteomes" id="UP000034156">
    <property type="component" value="Chromosome"/>
</dbReference>
<keyword evidence="17" id="KW-1185">Reference proteome</keyword>
<dbReference type="FunFam" id="3.40.50.300:FF:001389">
    <property type="entry name" value="ATP-dependent DNA helicase RecQ"/>
    <property type="match status" value="1"/>
</dbReference>
<evidence type="ECO:0000256" key="1">
    <source>
        <dbReference type="ARBA" id="ARBA00005446"/>
    </source>
</evidence>
<evidence type="ECO:0000256" key="12">
    <source>
        <dbReference type="ARBA" id="ARBA00044550"/>
    </source>
</evidence>
<dbReference type="InterPro" id="IPR004589">
    <property type="entry name" value="DNA_helicase_ATP-dep_RecQ"/>
</dbReference>
<proteinExistence type="inferred from homology"/>
<evidence type="ECO:0000313" key="16">
    <source>
        <dbReference type="EMBL" id="TYP81947.1"/>
    </source>
</evidence>
<keyword evidence="6" id="KW-0067">ATP-binding</keyword>
<evidence type="ECO:0000313" key="17">
    <source>
        <dbReference type="Proteomes" id="UP000034156"/>
    </source>
</evidence>
<dbReference type="PANTHER" id="PTHR13710:SF105">
    <property type="entry name" value="ATP-DEPENDENT DNA HELICASE Q1"/>
    <property type="match status" value="1"/>
</dbReference>
<evidence type="ECO:0000259" key="14">
    <source>
        <dbReference type="PROSITE" id="PS51194"/>
    </source>
</evidence>
<dbReference type="GO" id="GO:0043590">
    <property type="term" value="C:bacterial nucleoid"/>
    <property type="evidence" value="ECO:0007669"/>
    <property type="project" value="TreeGrafter"/>
</dbReference>
<dbReference type="Gene3D" id="1.10.10.10">
    <property type="entry name" value="Winged helix-like DNA-binding domain superfamily/Winged helix DNA-binding domain"/>
    <property type="match status" value="1"/>
</dbReference>
<dbReference type="GO" id="GO:0006281">
    <property type="term" value="P:DNA repair"/>
    <property type="evidence" value="ECO:0007669"/>
    <property type="project" value="TreeGrafter"/>
</dbReference>
<dbReference type="InterPro" id="IPR027417">
    <property type="entry name" value="P-loop_NTPase"/>
</dbReference>
<dbReference type="SMART" id="SM00490">
    <property type="entry name" value="HELICc"/>
    <property type="match status" value="1"/>
</dbReference>
<dbReference type="PROSITE" id="PS51194">
    <property type="entry name" value="HELICASE_CTER"/>
    <property type="match status" value="1"/>
</dbReference>
<dbReference type="PROSITE" id="PS51192">
    <property type="entry name" value="HELICASE_ATP_BIND_1"/>
    <property type="match status" value="1"/>
</dbReference>
<name>A0A0F7KEU0_9PROT</name>
<dbReference type="GO" id="GO:0030894">
    <property type="term" value="C:replisome"/>
    <property type="evidence" value="ECO:0007669"/>
    <property type="project" value="TreeGrafter"/>
</dbReference>
<keyword evidence="2" id="KW-0479">Metal-binding</keyword>
<evidence type="ECO:0000259" key="13">
    <source>
        <dbReference type="PROSITE" id="PS51192"/>
    </source>
</evidence>
<evidence type="ECO:0000256" key="2">
    <source>
        <dbReference type="ARBA" id="ARBA00022723"/>
    </source>
</evidence>
<keyword evidence="3" id="KW-0547">Nucleotide-binding</keyword>
<reference evidence="16 18" key="3">
    <citation type="submission" date="2019-07" db="EMBL/GenBank/DDBJ databases">
        <title>Active sludge and wastewater microbial communities from Klosterneuburg, Austria.</title>
        <authorList>
            <person name="Wagner M."/>
        </authorList>
    </citation>
    <scope>NUCLEOTIDE SEQUENCE [LARGE SCALE GENOMIC DNA]</scope>
    <source>
        <strain evidence="16 18">Nm2</strain>
    </source>
</reference>
<dbReference type="KEGG" id="nco:AAW31_16065"/>
<dbReference type="GO" id="GO:0043138">
    <property type="term" value="F:3'-5' DNA helicase activity"/>
    <property type="evidence" value="ECO:0007669"/>
    <property type="project" value="UniProtKB-EC"/>
</dbReference>
<keyword evidence="8" id="KW-0413">Isomerase</keyword>
<comment type="catalytic activity">
    <reaction evidence="9">
        <text>Couples ATP hydrolysis with the unwinding of duplex DNA by translocating in the 3'-5' direction.</text>
        <dbReference type="EC" id="5.6.2.4"/>
    </reaction>
</comment>
<evidence type="ECO:0000256" key="10">
    <source>
        <dbReference type="ARBA" id="ARBA00034808"/>
    </source>
</evidence>
<comment type="similarity">
    <text evidence="1">Belongs to the helicase family. RecQ subfamily.</text>
</comment>
<gene>
    <name evidence="15" type="ORF">AAW31_16065</name>
    <name evidence="16" type="ORF">BCL69_104824</name>
</gene>
<dbReference type="EMBL" id="VNHT01000048">
    <property type="protein sequence ID" value="TYP81947.1"/>
    <property type="molecule type" value="Genomic_DNA"/>
</dbReference>
<keyword evidence="7" id="KW-0238">DNA-binding</keyword>
<dbReference type="EMBL" id="CP011451">
    <property type="protein sequence ID" value="AKH38975.1"/>
    <property type="molecule type" value="Genomic_DNA"/>
</dbReference>
<dbReference type="CDD" id="cd17920">
    <property type="entry name" value="DEXHc_RecQ"/>
    <property type="match status" value="1"/>
</dbReference>
<protein>
    <recommendedName>
        <fullName evidence="11">ATP-dependent DNA helicase RecQ</fullName>
        <ecNumber evidence="10">5.6.2.4</ecNumber>
    </recommendedName>
    <alternativeName>
        <fullName evidence="12">DNA 3'-5' helicase RecQ</fullName>
    </alternativeName>
</protein>
<evidence type="ECO:0000256" key="9">
    <source>
        <dbReference type="ARBA" id="ARBA00034617"/>
    </source>
</evidence>
<dbReference type="RefSeq" id="WP_046851009.1">
    <property type="nucleotide sequence ID" value="NZ_CP011451.1"/>
</dbReference>
<evidence type="ECO:0000313" key="18">
    <source>
        <dbReference type="Proteomes" id="UP000324176"/>
    </source>
</evidence>
<keyword evidence="4" id="KW-0378">Hydrolase</keyword>
<dbReference type="InterPro" id="IPR001650">
    <property type="entry name" value="Helicase_C-like"/>
</dbReference>
<dbReference type="InterPro" id="IPR014001">
    <property type="entry name" value="Helicase_ATP-bd"/>
</dbReference>